<feature type="region of interest" description="Disordered" evidence="1">
    <location>
        <begin position="239"/>
        <end position="281"/>
    </location>
</feature>
<dbReference type="PROSITE" id="PS50105">
    <property type="entry name" value="SAM_DOMAIN"/>
    <property type="match status" value="1"/>
</dbReference>
<evidence type="ECO:0000256" key="1">
    <source>
        <dbReference type="SAM" id="MobiDB-lite"/>
    </source>
</evidence>
<feature type="domain" description="SAM" evidence="2">
    <location>
        <begin position="1"/>
        <end position="30"/>
    </location>
</feature>
<dbReference type="EMBL" id="KN554898">
    <property type="protein sequence ID" value="KHJ88988.1"/>
    <property type="molecule type" value="Genomic_DNA"/>
</dbReference>
<keyword evidence="4" id="KW-1185">Reference proteome</keyword>
<dbReference type="InterPro" id="IPR001660">
    <property type="entry name" value="SAM"/>
</dbReference>
<evidence type="ECO:0000313" key="3">
    <source>
        <dbReference type="EMBL" id="KHJ88988.1"/>
    </source>
</evidence>
<sequence length="281" mass="31743">MSQKDLDHLGINKLGTRIEVMRAIKALKENQNRFKHFPPLSHAHRMHLAKNHGHSRFDSNLASSVNVVLILGMVVRTSNETRRFKFYVDVDYADCENPMQRSPNSFIRDVQLCVTQASTSKAFFGPAYANIIPFLMPEYIPESENMGELKAVANIHFENFVHEPRTTQLSVVVSQFDQSTVLLEKVVQLKLQQRISPKSLAQVTSQPQLRGAWYRRVHNSNAHLGADLPLEESFSQSPVFSSSDDFDTSPYGRSSNNGHTTSTHTIKGSKTQSKHPPRNSK</sequence>
<gene>
    <name evidence="3" type="ORF">OESDEN_11204</name>
</gene>
<feature type="compositionally biased region" description="Low complexity" evidence="1">
    <location>
        <begin position="254"/>
        <end position="265"/>
    </location>
</feature>
<dbReference type="AlphaFoldDB" id="A0A0B1SUJ0"/>
<name>A0A0B1SUJ0_OESDE</name>
<evidence type="ECO:0000313" key="4">
    <source>
        <dbReference type="Proteomes" id="UP000053660"/>
    </source>
</evidence>
<evidence type="ECO:0000259" key="2">
    <source>
        <dbReference type="PROSITE" id="PS50105"/>
    </source>
</evidence>
<reference evidence="3 4" key="1">
    <citation type="submission" date="2014-03" db="EMBL/GenBank/DDBJ databases">
        <title>Draft genome of the hookworm Oesophagostomum dentatum.</title>
        <authorList>
            <person name="Mitreva M."/>
        </authorList>
    </citation>
    <scope>NUCLEOTIDE SEQUENCE [LARGE SCALE GENOMIC DNA]</scope>
    <source>
        <strain evidence="3 4">OD-Hann</strain>
    </source>
</reference>
<accession>A0A0B1SUJ0</accession>
<dbReference type="Proteomes" id="UP000053660">
    <property type="component" value="Unassembled WGS sequence"/>
</dbReference>
<organism evidence="3 4">
    <name type="scientific">Oesophagostomum dentatum</name>
    <name type="common">Nodular worm</name>
    <dbReference type="NCBI Taxonomy" id="61180"/>
    <lineage>
        <taxon>Eukaryota</taxon>
        <taxon>Metazoa</taxon>
        <taxon>Ecdysozoa</taxon>
        <taxon>Nematoda</taxon>
        <taxon>Chromadorea</taxon>
        <taxon>Rhabditida</taxon>
        <taxon>Rhabditina</taxon>
        <taxon>Rhabditomorpha</taxon>
        <taxon>Strongyloidea</taxon>
        <taxon>Strongylidae</taxon>
        <taxon>Oesophagostomum</taxon>
    </lineage>
</organism>
<protein>
    <recommendedName>
        <fullName evidence="2">SAM domain-containing protein</fullName>
    </recommendedName>
</protein>
<proteinExistence type="predicted"/>
<feature type="compositionally biased region" description="Basic residues" evidence="1">
    <location>
        <begin position="272"/>
        <end position="281"/>
    </location>
</feature>